<organism evidence="4 5">
    <name type="scientific">Hymenobacter edaphi</name>
    <dbReference type="NCBI Taxonomy" id="2211146"/>
    <lineage>
        <taxon>Bacteria</taxon>
        <taxon>Pseudomonadati</taxon>
        <taxon>Bacteroidota</taxon>
        <taxon>Cytophagia</taxon>
        <taxon>Cytophagales</taxon>
        <taxon>Hymenobacteraceae</taxon>
        <taxon>Hymenobacter</taxon>
    </lineage>
</organism>
<accession>A0A328BVU5</accession>
<dbReference type="AlphaFoldDB" id="A0A328BVU5"/>
<keyword evidence="2" id="KW-0442">Lipid degradation</keyword>
<dbReference type="InterPro" id="IPR029058">
    <property type="entry name" value="AB_hydrolase_fold"/>
</dbReference>
<keyword evidence="3" id="KW-0443">Lipid metabolism</keyword>
<name>A0A328BVU5_9BACT</name>
<evidence type="ECO:0000313" key="5">
    <source>
        <dbReference type="Proteomes" id="UP000248553"/>
    </source>
</evidence>
<dbReference type="EMBL" id="QHKM01000001">
    <property type="protein sequence ID" value="RAK70729.1"/>
    <property type="molecule type" value="Genomic_DNA"/>
</dbReference>
<dbReference type="PIRSF" id="PIRSF031982">
    <property type="entry name" value="UCP031982_abhydr"/>
    <property type="match status" value="1"/>
</dbReference>
<dbReference type="PANTHER" id="PTHR10272:SF0">
    <property type="entry name" value="PLATELET-ACTIVATING FACTOR ACETYLHYDROLASE"/>
    <property type="match status" value="1"/>
</dbReference>
<reference evidence="5" key="1">
    <citation type="submission" date="2018-05" db="EMBL/GenBank/DDBJ databases">
        <authorList>
            <person name="Nie L."/>
        </authorList>
    </citation>
    <scope>NUCLEOTIDE SEQUENCE [LARGE SCALE GENOMIC DNA]</scope>
    <source>
        <strain evidence="5">NL</strain>
    </source>
</reference>
<dbReference type="Gene3D" id="3.40.50.1820">
    <property type="entry name" value="alpha/beta hydrolase"/>
    <property type="match status" value="1"/>
</dbReference>
<comment type="caution">
    <text evidence="4">The sequence shown here is derived from an EMBL/GenBank/DDBJ whole genome shotgun (WGS) entry which is preliminary data.</text>
</comment>
<sequence length="272" mass="29124">MTVLYPTDTAGQPETIGLYQLDVARDAAPRAGSFPLVLVSHGTGSSGLVHRNLALDLVRRGYVVALPEHPHNNRGDDSWAHTPQNLQARPRHLQLTIDHLLADPRLGPVIRPEAVALIGHSLGGYSALALAGGRPVSVPRSSADGPPRSIPVPTADARVRAVVLLAPALPWFMAEGSLRGVQVPVLALVGGQDEHLPPGFIRHVLAGLPTASRLEYHVVENAGHFSFLSPFPAARVSPQFPPSQDPPGLGDRARFHREELYPTIAAFLGRFL</sequence>
<keyword evidence="5" id="KW-1185">Reference proteome</keyword>
<dbReference type="GO" id="GO:0016042">
    <property type="term" value="P:lipid catabolic process"/>
    <property type="evidence" value="ECO:0007669"/>
    <property type="project" value="UniProtKB-KW"/>
</dbReference>
<dbReference type="InterPro" id="IPR016986">
    <property type="entry name" value="UCP031982_abhydr"/>
</dbReference>
<dbReference type="OrthoDB" id="9814760at2"/>
<dbReference type="Pfam" id="PF03403">
    <property type="entry name" value="PAF-AH_p_II"/>
    <property type="match status" value="1"/>
</dbReference>
<dbReference type="PANTHER" id="PTHR10272">
    <property type="entry name" value="PLATELET-ACTIVATING FACTOR ACETYLHYDROLASE"/>
    <property type="match status" value="1"/>
</dbReference>
<protein>
    <submittedName>
        <fullName evidence="4">Alpha/beta hydrolase</fullName>
    </submittedName>
</protein>
<evidence type="ECO:0000313" key="4">
    <source>
        <dbReference type="EMBL" id="RAK70729.1"/>
    </source>
</evidence>
<dbReference type="Proteomes" id="UP000248553">
    <property type="component" value="Unassembled WGS sequence"/>
</dbReference>
<proteinExistence type="predicted"/>
<gene>
    <name evidence="4" type="ORF">DLM85_02490</name>
</gene>
<keyword evidence="1 4" id="KW-0378">Hydrolase</keyword>
<evidence type="ECO:0000256" key="3">
    <source>
        <dbReference type="ARBA" id="ARBA00023098"/>
    </source>
</evidence>
<evidence type="ECO:0000256" key="1">
    <source>
        <dbReference type="ARBA" id="ARBA00022801"/>
    </source>
</evidence>
<dbReference type="SUPFAM" id="SSF53474">
    <property type="entry name" value="alpha/beta-Hydrolases"/>
    <property type="match status" value="1"/>
</dbReference>
<evidence type="ECO:0000256" key="2">
    <source>
        <dbReference type="ARBA" id="ARBA00022963"/>
    </source>
</evidence>
<dbReference type="GO" id="GO:0003847">
    <property type="term" value="F:1-alkyl-2-acetylglycerophosphocholine esterase activity"/>
    <property type="evidence" value="ECO:0007669"/>
    <property type="project" value="TreeGrafter"/>
</dbReference>